<evidence type="ECO:0000256" key="1">
    <source>
        <dbReference type="SAM" id="Phobius"/>
    </source>
</evidence>
<accession>A0A1H6K3U7</accession>
<keyword evidence="1 2" id="KW-0812">Transmembrane</keyword>
<organism evidence="2 5">
    <name type="scientific">Bathymodiolus azoricus thioautotrophic gill symbiont</name>
    <dbReference type="NCBI Taxonomy" id="235205"/>
    <lineage>
        <taxon>Bacteria</taxon>
        <taxon>Pseudomonadati</taxon>
        <taxon>Pseudomonadota</taxon>
        <taxon>Gammaproteobacteria</taxon>
        <taxon>sulfur-oxidizing symbionts</taxon>
    </lineage>
</organism>
<keyword evidence="1" id="KW-1133">Transmembrane helix</keyword>
<protein>
    <submittedName>
        <fullName evidence="2">Transmembrane protein</fullName>
    </submittedName>
</protein>
<evidence type="ECO:0000313" key="3">
    <source>
        <dbReference type="EMBL" id="SEH82755.1"/>
    </source>
</evidence>
<name>A0A1H6K3U7_9GAMM</name>
<dbReference type="EMBL" id="CVUD02000163">
    <property type="protein sequence ID" value="SEH82755.1"/>
    <property type="molecule type" value="Genomic_DNA"/>
</dbReference>
<dbReference type="Proteomes" id="UP000198988">
    <property type="component" value="Unassembled WGS sequence"/>
</dbReference>
<evidence type="ECO:0000313" key="4">
    <source>
        <dbReference type="Proteomes" id="UP000198559"/>
    </source>
</evidence>
<dbReference type="EMBL" id="CDSC02000112">
    <property type="protein sequence ID" value="SEH69969.1"/>
    <property type="molecule type" value="Genomic_DNA"/>
</dbReference>
<dbReference type="STRING" id="235205.BAZSYMB_SCAFFOLD00002_56"/>
<evidence type="ECO:0000313" key="2">
    <source>
        <dbReference type="EMBL" id="SEH69969.1"/>
    </source>
</evidence>
<dbReference type="Proteomes" id="UP000198559">
    <property type="component" value="Unassembled WGS sequence"/>
</dbReference>
<dbReference type="AlphaFoldDB" id="A0A1H6K3U7"/>
<reference evidence="4 5" key="1">
    <citation type="submission" date="2016-06" db="EMBL/GenBank/DDBJ databases">
        <authorList>
            <person name="Petersen J."/>
            <person name="Sayavedra L."/>
        </authorList>
    </citation>
    <scope>NUCLEOTIDE SEQUENCE [LARGE SCALE GENOMIC DNA]</scope>
    <source>
        <strain evidence="5">BazSymA</strain>
        <strain evidence="4">BazSymB</strain>
    </source>
</reference>
<evidence type="ECO:0000313" key="5">
    <source>
        <dbReference type="Proteomes" id="UP000198988"/>
    </source>
</evidence>
<sequence>MHKIAYKSGFSVSFCALKTRFFMNSKKELWVLLASFVLPIALGTAFFYWNPAAFTGNTVNYGEFVNPIITTQRQDVVFAENIQGDLQGLWTLAYVTNACDNACEKTLKDMETIRTLMNDNMRRVQRLLLISGASNLQETGLLIAKPSNKLQQKLRKFPDNSLFLIDPLGNVMLRYNPQSLEIRRVIKDLQRLFKYSRIG</sequence>
<keyword evidence="1" id="KW-0472">Membrane</keyword>
<reference evidence="2" key="2">
    <citation type="submission" date="2016-06" db="EMBL/GenBank/DDBJ databases">
        <authorList>
            <person name="Olsen C.W."/>
            <person name="Carey S."/>
            <person name="Hinshaw L."/>
            <person name="Karasin A.I."/>
        </authorList>
    </citation>
    <scope>NUCLEOTIDE SEQUENCE [LARGE SCALE GENOMIC DNA]</scope>
    <source>
        <strain evidence="2">BazSymA</strain>
        <strain evidence="3">BazSymB</strain>
    </source>
</reference>
<proteinExistence type="predicted"/>
<feature type="transmembrane region" description="Helical" evidence="1">
    <location>
        <begin position="29"/>
        <end position="49"/>
    </location>
</feature>
<gene>
    <name evidence="2" type="ORF">BAZSYMA_ACONTIG00023_11</name>
    <name evidence="3" type="ORF">BAZSYMB_SCAFFOLD00002_56</name>
</gene>